<evidence type="ECO:0000256" key="1">
    <source>
        <dbReference type="ARBA" id="ARBA00009748"/>
    </source>
</evidence>
<name>A0A251LU38_MANES</name>
<dbReference type="Proteomes" id="UP000091857">
    <property type="component" value="Chromosome 2"/>
</dbReference>
<feature type="chain" id="PRO_5011914201" description="Non-specific lipid-transfer protein" evidence="4">
    <location>
        <begin position="20"/>
        <end position="115"/>
    </location>
</feature>
<keyword evidence="7" id="KW-1185">Reference proteome</keyword>
<comment type="function">
    <text evidence="3">Plant non-specific lipid-transfer proteins transfer phospholipids as well as galactolipids across membranes. May play a role in wax or cutin deposition in the cell walls of expanding epidermal cells and certain secretory tissues.</text>
</comment>
<feature type="signal peptide" evidence="4">
    <location>
        <begin position="1"/>
        <end position="19"/>
    </location>
</feature>
<dbReference type="InterPro" id="IPR016140">
    <property type="entry name" value="Bifunc_inhib/LTP/seed_store"/>
</dbReference>
<evidence type="ECO:0000256" key="2">
    <source>
        <dbReference type="ARBA" id="ARBA00023157"/>
    </source>
</evidence>
<dbReference type="SUPFAM" id="SSF47699">
    <property type="entry name" value="Bifunctional inhibitor/lipid-transfer protein/seed storage 2S albumin"/>
    <property type="match status" value="1"/>
</dbReference>
<feature type="domain" description="Bifunctional inhibitor/plant lipid transfer protein/seed storage helical" evidence="5">
    <location>
        <begin position="26"/>
        <end position="112"/>
    </location>
</feature>
<evidence type="ECO:0000256" key="3">
    <source>
        <dbReference type="RuleBase" id="RU000628"/>
    </source>
</evidence>
<dbReference type="PRINTS" id="PR00382">
    <property type="entry name" value="LIPIDTRNSFER"/>
</dbReference>
<accession>A0A251LU38</accession>
<dbReference type="STRING" id="3983.A0A251LU38"/>
<proteinExistence type="inferred from homology"/>
<keyword evidence="3" id="KW-0813">Transport</keyword>
<evidence type="ECO:0000256" key="4">
    <source>
        <dbReference type="SAM" id="SignalP"/>
    </source>
</evidence>
<dbReference type="PANTHER" id="PTHR33076">
    <property type="entry name" value="NON-SPECIFIC LIPID-TRANSFER PROTEIN 2-RELATED"/>
    <property type="match status" value="1"/>
</dbReference>
<dbReference type="Gramene" id="Manes.02G010200.3.v8.1">
    <property type="protein sequence ID" value="Manes.02G010200.3.v8.1.CDS"/>
    <property type="gene ID" value="Manes.02G010200.v8.1"/>
</dbReference>
<dbReference type="InterPro" id="IPR036312">
    <property type="entry name" value="Bifun_inhib/LTP/seed_sf"/>
</dbReference>
<keyword evidence="2" id="KW-1015">Disulfide bond</keyword>
<dbReference type="SMART" id="SM00499">
    <property type="entry name" value="AAI"/>
    <property type="match status" value="1"/>
</dbReference>
<keyword evidence="4" id="KW-0732">Signal</keyword>
<protein>
    <recommendedName>
        <fullName evidence="3">Non-specific lipid-transfer protein</fullName>
    </recommendedName>
</protein>
<dbReference type="CDD" id="cd01960">
    <property type="entry name" value="nsLTP1"/>
    <property type="match status" value="1"/>
</dbReference>
<dbReference type="EMBL" id="CM004388">
    <property type="protein sequence ID" value="OAY56364.1"/>
    <property type="molecule type" value="Genomic_DNA"/>
</dbReference>
<dbReference type="GO" id="GO:0006869">
    <property type="term" value="P:lipid transport"/>
    <property type="evidence" value="ECO:0007669"/>
    <property type="project" value="InterPro"/>
</dbReference>
<organism evidence="6 7">
    <name type="scientific">Manihot esculenta</name>
    <name type="common">Cassava</name>
    <name type="synonym">Jatropha manihot</name>
    <dbReference type="NCBI Taxonomy" id="3983"/>
    <lineage>
        <taxon>Eukaryota</taxon>
        <taxon>Viridiplantae</taxon>
        <taxon>Streptophyta</taxon>
        <taxon>Embryophyta</taxon>
        <taxon>Tracheophyta</taxon>
        <taxon>Spermatophyta</taxon>
        <taxon>Magnoliopsida</taxon>
        <taxon>eudicotyledons</taxon>
        <taxon>Gunneridae</taxon>
        <taxon>Pentapetalae</taxon>
        <taxon>rosids</taxon>
        <taxon>fabids</taxon>
        <taxon>Malpighiales</taxon>
        <taxon>Euphorbiaceae</taxon>
        <taxon>Crotonoideae</taxon>
        <taxon>Manihoteae</taxon>
        <taxon>Manihot</taxon>
    </lineage>
</organism>
<sequence>MKHVAGVLTILLLITISDSSDSLPSCDGIISELTPCISYLIGSQDNPSDTCCNGVRNVAKFSNSKSDRKAICQCLKNYALSHSGIDFSLVSTLPGKCQVNVKLPPISITFDCDKA</sequence>
<gene>
    <name evidence="6" type="ORF">MANES_02G010200</name>
</gene>
<dbReference type="Gene3D" id="1.10.110.10">
    <property type="entry name" value="Plant lipid-transfer and hydrophobic proteins"/>
    <property type="match status" value="1"/>
</dbReference>
<evidence type="ECO:0000313" key="6">
    <source>
        <dbReference type="EMBL" id="OAY56364.1"/>
    </source>
</evidence>
<reference evidence="6 7" key="1">
    <citation type="submission" date="2016-02" db="EMBL/GenBank/DDBJ databases">
        <title>WGS assembly of Manihot esculenta.</title>
        <authorList>
            <person name="Bredeson J.V."/>
            <person name="Prochnik S.E."/>
            <person name="Lyons J.B."/>
            <person name="Schmutz J."/>
            <person name="Grimwood J."/>
            <person name="Vrebalov J."/>
            <person name="Bart R.S."/>
            <person name="Amuge T."/>
            <person name="Ferguson M.E."/>
            <person name="Green R."/>
            <person name="Putnam N."/>
            <person name="Stites J."/>
            <person name="Rounsley S."/>
            <person name="Rokhsar D.S."/>
        </authorList>
    </citation>
    <scope>NUCLEOTIDE SEQUENCE [LARGE SCALE GENOMIC DNA]</scope>
    <source>
        <strain evidence="7">cv. AM560-2</strain>
        <tissue evidence="6">Leaf</tissue>
    </source>
</reference>
<comment type="similarity">
    <text evidence="1 3">Belongs to the plant LTP family.</text>
</comment>
<evidence type="ECO:0000259" key="5">
    <source>
        <dbReference type="SMART" id="SM00499"/>
    </source>
</evidence>
<dbReference type="OrthoDB" id="850042at2759"/>
<dbReference type="AlphaFoldDB" id="A0A251LU38"/>
<keyword evidence="3" id="KW-0446">Lipid-binding</keyword>
<evidence type="ECO:0000313" key="7">
    <source>
        <dbReference type="Proteomes" id="UP000091857"/>
    </source>
</evidence>
<dbReference type="GO" id="GO:0008289">
    <property type="term" value="F:lipid binding"/>
    <property type="evidence" value="ECO:0007669"/>
    <property type="project" value="UniProtKB-KW"/>
</dbReference>
<dbReference type="Pfam" id="PF00234">
    <property type="entry name" value="Tryp_alpha_amyl"/>
    <property type="match status" value="1"/>
</dbReference>
<dbReference type="InterPro" id="IPR000528">
    <property type="entry name" value="Plant_nsLTP"/>
</dbReference>
<dbReference type="EMBL" id="CM004388">
    <property type="protein sequence ID" value="OAY56363.1"/>
    <property type="molecule type" value="Genomic_DNA"/>
</dbReference>